<dbReference type="KEGG" id="ccot:CCAX7_29720"/>
<dbReference type="OrthoDB" id="509866at2"/>
<name>A0A402CSX4_9BACT</name>
<reference evidence="1 2" key="1">
    <citation type="journal article" date="2019" name="Int. J. Syst. Evol. Microbiol.">
        <title>Capsulimonas corticalis gen. nov., sp. nov., an aerobic capsulated bacterium, of a novel bacterial order, Capsulimonadales ord. nov., of the class Armatimonadia of the phylum Armatimonadetes.</title>
        <authorList>
            <person name="Li J."/>
            <person name="Kudo C."/>
            <person name="Tonouchi A."/>
        </authorList>
    </citation>
    <scope>NUCLEOTIDE SEQUENCE [LARGE SCALE GENOMIC DNA]</scope>
    <source>
        <strain evidence="1 2">AX-7</strain>
    </source>
</reference>
<dbReference type="PANTHER" id="PTHR35400">
    <property type="entry name" value="SLR1083 PROTEIN"/>
    <property type="match status" value="1"/>
</dbReference>
<dbReference type="PANTHER" id="PTHR35400:SF1">
    <property type="entry name" value="SLR1083 PROTEIN"/>
    <property type="match status" value="1"/>
</dbReference>
<dbReference type="Pfam" id="PF05685">
    <property type="entry name" value="Uma2"/>
    <property type="match status" value="1"/>
</dbReference>
<dbReference type="InterPro" id="IPR011335">
    <property type="entry name" value="Restrct_endonuc-II-like"/>
</dbReference>
<dbReference type="InterPro" id="IPR008538">
    <property type="entry name" value="Uma2"/>
</dbReference>
<evidence type="ECO:0000313" key="1">
    <source>
        <dbReference type="EMBL" id="BDI30921.1"/>
    </source>
</evidence>
<dbReference type="CDD" id="cd06260">
    <property type="entry name" value="DUF820-like"/>
    <property type="match status" value="1"/>
</dbReference>
<proteinExistence type="predicted"/>
<organism evidence="1 2">
    <name type="scientific">Capsulimonas corticalis</name>
    <dbReference type="NCBI Taxonomy" id="2219043"/>
    <lineage>
        <taxon>Bacteria</taxon>
        <taxon>Bacillati</taxon>
        <taxon>Armatimonadota</taxon>
        <taxon>Armatimonadia</taxon>
        <taxon>Capsulimonadales</taxon>
        <taxon>Capsulimonadaceae</taxon>
        <taxon>Capsulimonas</taxon>
    </lineage>
</organism>
<dbReference type="Proteomes" id="UP000287394">
    <property type="component" value="Chromosome"/>
</dbReference>
<dbReference type="Gene3D" id="3.90.1570.10">
    <property type="entry name" value="tt1808, chain A"/>
    <property type="match status" value="1"/>
</dbReference>
<accession>A0A402CSX4</accession>
<dbReference type="EMBL" id="AP025739">
    <property type="protein sequence ID" value="BDI30921.1"/>
    <property type="molecule type" value="Genomic_DNA"/>
</dbReference>
<protein>
    <submittedName>
        <fullName evidence="1">Uncharacterized protein</fullName>
    </submittedName>
</protein>
<dbReference type="InterPro" id="IPR012296">
    <property type="entry name" value="Nuclease_put_TT1808"/>
</dbReference>
<sequence length="203" mass="22097">MTILTTASVTAWDHPPEGGVRAHRWSVDEYYGVARAGVLDADTHLELIDGEVIEHMSPIGAPHVTAVTLASEALRTAFGEGFVLRVQSPLRLSSFSEPEPDLLIVTGRVRDYAQRHPNPPDVRLLIEVSETTLAFDRGRKAALYASAGISDYWIINLIDNQLEIYRSPAGEMGYQQVAILVGEEEVAPLASPAATILVTDLLP</sequence>
<gene>
    <name evidence="1" type="ORF">CCAX7_29720</name>
</gene>
<dbReference type="SUPFAM" id="SSF52980">
    <property type="entry name" value="Restriction endonuclease-like"/>
    <property type="match status" value="1"/>
</dbReference>
<dbReference type="AlphaFoldDB" id="A0A402CSX4"/>
<evidence type="ECO:0000313" key="2">
    <source>
        <dbReference type="Proteomes" id="UP000287394"/>
    </source>
</evidence>
<keyword evidence="2" id="KW-1185">Reference proteome</keyword>
<dbReference type="RefSeq" id="WP_119320500.1">
    <property type="nucleotide sequence ID" value="NZ_AP025739.1"/>
</dbReference>